<dbReference type="NCBIfam" id="TIGR03999">
    <property type="entry name" value="thiol_BshA"/>
    <property type="match status" value="1"/>
</dbReference>
<reference evidence="3 4" key="1">
    <citation type="submission" date="2016-01" db="EMBL/GenBank/DDBJ databases">
        <title>Draft Genome Sequences of Seven Thermophilic Sporeformers Isolated from Foods.</title>
        <authorList>
            <person name="Berendsen E.M."/>
            <person name="Wells-Bennik M.H."/>
            <person name="Krawcyk A.O."/>
            <person name="De Jong A."/>
            <person name="Holsappel S."/>
            <person name="Eijlander R.T."/>
            <person name="Kuipers O.P."/>
        </authorList>
    </citation>
    <scope>NUCLEOTIDE SEQUENCE [LARGE SCALE GENOMIC DNA]</scope>
    <source>
        <strain evidence="3 4">B4119</strain>
    </source>
</reference>
<dbReference type="InterPro" id="IPR028098">
    <property type="entry name" value="Glyco_trans_4-like_N"/>
</dbReference>
<dbReference type="GO" id="GO:0016757">
    <property type="term" value="F:glycosyltransferase activity"/>
    <property type="evidence" value="ECO:0007669"/>
    <property type="project" value="InterPro"/>
</dbReference>
<proteinExistence type="predicted"/>
<dbReference type="PANTHER" id="PTHR45947">
    <property type="entry name" value="SULFOQUINOVOSYL TRANSFERASE SQD2"/>
    <property type="match status" value="1"/>
</dbReference>
<dbReference type="eggNOG" id="COG0438">
    <property type="taxonomic scope" value="Bacteria"/>
</dbReference>
<evidence type="ECO:0000313" key="3">
    <source>
        <dbReference type="EMBL" id="KYD09926.1"/>
    </source>
</evidence>
<dbReference type="InterPro" id="IPR023881">
    <property type="entry name" value="Thiol_BshA"/>
</dbReference>
<organism evidence="3 4">
    <name type="scientific">Saccharococcus caldoxylosilyticus</name>
    <dbReference type="NCBI Taxonomy" id="81408"/>
    <lineage>
        <taxon>Bacteria</taxon>
        <taxon>Bacillati</taxon>
        <taxon>Bacillota</taxon>
        <taxon>Bacilli</taxon>
        <taxon>Bacillales</taxon>
        <taxon>Anoxybacillaceae</taxon>
        <taxon>Saccharococcus</taxon>
    </lineage>
</organism>
<evidence type="ECO:0000259" key="2">
    <source>
        <dbReference type="Pfam" id="PF13439"/>
    </source>
</evidence>
<dbReference type="GO" id="GO:0071793">
    <property type="term" value="P:bacillithiol biosynthetic process"/>
    <property type="evidence" value="ECO:0007669"/>
    <property type="project" value="InterPro"/>
</dbReference>
<dbReference type="AlphaFoldDB" id="A0A150LD76"/>
<evidence type="ECO:0000313" key="4">
    <source>
        <dbReference type="Proteomes" id="UP000075455"/>
    </source>
</evidence>
<feature type="domain" description="Glycosyl transferase family 1" evidence="1">
    <location>
        <begin position="189"/>
        <end position="348"/>
    </location>
</feature>
<sequence length="375" mass="42023">MKLKIGIVCYPSVGGSGVVATELGKLLAEKGHEIHFISSSMPFRLNKIYGNIYYHEVSVNQYSVFQYPPYDLALANKIAAVAKREQLDVLHAHYAVPHAVCAVLARQMVGGKLKIVTTLHGTDITILGYDPSLSDMIKFGIEQSDVVTAVSNALVRQTYELLDVQKPIQTVYNFVDERVYCRKDVSYLKKEYGIGENEKVIIHVSNFRKVKRVPDVVRAFSLIRKQLPTKLLLVGDGPEMPVVCRLVRELGLQEDVHFLGKQDKLDELYSISDVMLLLSEKESFGLVLLEAMACGVPCIGTTIGGIPEVIEDGETGFLCELGNVEEIAEKAMRILTDPHLHMYMAKQAVQTVYKKFHSREIVEQYEDIYVSLAKR</sequence>
<dbReference type="Gene3D" id="3.40.50.2000">
    <property type="entry name" value="Glycogen Phosphorylase B"/>
    <property type="match status" value="2"/>
</dbReference>
<dbReference type="PANTHER" id="PTHR45947:SF3">
    <property type="entry name" value="SULFOQUINOVOSYL TRANSFERASE SQD2"/>
    <property type="match status" value="1"/>
</dbReference>
<evidence type="ECO:0008006" key="5">
    <source>
        <dbReference type="Google" id="ProtNLM"/>
    </source>
</evidence>
<dbReference type="InterPro" id="IPR050194">
    <property type="entry name" value="Glycosyltransferase_grp1"/>
</dbReference>
<name>A0A150LD76_9BACL</name>
<dbReference type="GeneID" id="301194282"/>
<dbReference type="Proteomes" id="UP000075455">
    <property type="component" value="Unassembled WGS sequence"/>
</dbReference>
<dbReference type="InterPro" id="IPR001296">
    <property type="entry name" value="Glyco_trans_1"/>
</dbReference>
<gene>
    <name evidence="3" type="ORF">B4119_2774</name>
</gene>
<dbReference type="PATRIC" id="fig|81408.3.peg.670"/>
<dbReference type="SUPFAM" id="SSF53756">
    <property type="entry name" value="UDP-Glycosyltransferase/glycogen phosphorylase"/>
    <property type="match status" value="1"/>
</dbReference>
<comment type="caution">
    <text evidence="3">The sequence shown here is derived from an EMBL/GenBank/DDBJ whole genome shotgun (WGS) entry which is preliminary data.</text>
</comment>
<protein>
    <recommendedName>
        <fullName evidence="5">N-acetyl-alpha-D-glucosaminyl L-malate synthase BshA</fullName>
    </recommendedName>
</protein>
<dbReference type="Pfam" id="PF00534">
    <property type="entry name" value="Glycos_transf_1"/>
    <property type="match status" value="1"/>
</dbReference>
<dbReference type="Pfam" id="PF13439">
    <property type="entry name" value="Glyco_transf_4"/>
    <property type="match status" value="1"/>
</dbReference>
<dbReference type="RefSeq" id="WP_061579968.1">
    <property type="nucleotide sequence ID" value="NZ_CP040553.1"/>
</dbReference>
<dbReference type="EMBL" id="LQYS01000095">
    <property type="protein sequence ID" value="KYD09926.1"/>
    <property type="molecule type" value="Genomic_DNA"/>
</dbReference>
<accession>A0A150LD76</accession>
<feature type="domain" description="Glycosyltransferase subfamily 4-like N-terminal" evidence="2">
    <location>
        <begin position="13"/>
        <end position="177"/>
    </location>
</feature>
<dbReference type="STRING" id="81408.B4119_2774"/>
<evidence type="ECO:0000259" key="1">
    <source>
        <dbReference type="Pfam" id="PF00534"/>
    </source>
</evidence>